<sequence>MLNFKNIFSKLSYQFRDSYGFDKLSKYLIIIGVILTTGKYTAIFGYAIVIYSLWRSISKNKYKRYQELAVFENYLSILKLWFYRTKASIMDNRKFKVFKCPNCSQKLRVPRKKGKIVITCKKCGTEFKGRS</sequence>
<evidence type="ECO:0000313" key="3">
    <source>
        <dbReference type="Proteomes" id="UP001623591"/>
    </source>
</evidence>
<gene>
    <name evidence="2" type="ORF">ACJDUG_03960</name>
</gene>
<dbReference type="RefSeq" id="WP_406768587.1">
    <property type="nucleotide sequence ID" value="NZ_JBJHZZ010000001.1"/>
</dbReference>
<protein>
    <recommendedName>
        <fullName evidence="4">Zn-finger containing protein</fullName>
    </recommendedName>
</protein>
<evidence type="ECO:0000313" key="2">
    <source>
        <dbReference type="EMBL" id="MFL0246133.1"/>
    </source>
</evidence>
<reference evidence="2 3" key="1">
    <citation type="submission" date="2024-11" db="EMBL/GenBank/DDBJ databases">
        <authorList>
            <person name="Heng Y.C."/>
            <person name="Lim A.C.H."/>
            <person name="Lee J.K.Y."/>
            <person name="Kittelmann S."/>
        </authorList>
    </citation>
    <scope>NUCLEOTIDE SEQUENCE [LARGE SCALE GENOMIC DNA]</scope>
    <source>
        <strain evidence="2 3">WILCCON 0185</strain>
    </source>
</reference>
<keyword evidence="1" id="KW-0812">Transmembrane</keyword>
<keyword evidence="1" id="KW-1133">Transmembrane helix</keyword>
<accession>A0ABW8T0T6</accession>
<evidence type="ECO:0008006" key="4">
    <source>
        <dbReference type="Google" id="ProtNLM"/>
    </source>
</evidence>
<dbReference type="EMBL" id="JBJHZZ010000001">
    <property type="protein sequence ID" value="MFL0246133.1"/>
    <property type="molecule type" value="Genomic_DNA"/>
</dbReference>
<name>A0ABW8T0T6_9CLOT</name>
<dbReference type="Proteomes" id="UP001623591">
    <property type="component" value="Unassembled WGS sequence"/>
</dbReference>
<evidence type="ECO:0000256" key="1">
    <source>
        <dbReference type="SAM" id="Phobius"/>
    </source>
</evidence>
<keyword evidence="1" id="KW-0472">Membrane</keyword>
<dbReference type="Gene3D" id="2.20.28.160">
    <property type="match status" value="1"/>
</dbReference>
<proteinExistence type="predicted"/>
<comment type="caution">
    <text evidence="2">The sequence shown here is derived from an EMBL/GenBank/DDBJ whole genome shotgun (WGS) entry which is preliminary data.</text>
</comment>
<feature type="transmembrane region" description="Helical" evidence="1">
    <location>
        <begin position="27"/>
        <end position="54"/>
    </location>
</feature>
<keyword evidence="3" id="KW-1185">Reference proteome</keyword>
<organism evidence="2 3">
    <name type="scientific">Candidatus Clostridium stratigraminis</name>
    <dbReference type="NCBI Taxonomy" id="3381661"/>
    <lineage>
        <taxon>Bacteria</taxon>
        <taxon>Bacillati</taxon>
        <taxon>Bacillota</taxon>
        <taxon>Clostridia</taxon>
        <taxon>Eubacteriales</taxon>
        <taxon>Clostridiaceae</taxon>
        <taxon>Clostridium</taxon>
    </lineage>
</organism>